<comment type="caution">
    <text evidence="1">The sequence shown here is derived from an EMBL/GenBank/DDBJ whole genome shotgun (WGS) entry which is preliminary data.</text>
</comment>
<name>A0A3M7RK94_BRAPC</name>
<evidence type="ECO:0000313" key="1">
    <source>
        <dbReference type="EMBL" id="RNA23820.1"/>
    </source>
</evidence>
<sequence>MNIKNIMQLSCSKQSHPNKLTYRFKDFVSKEILTLKLEFNQSSWRHNHINHVLLEFAHKSTSCCSEINHDFEVIRQCSIKASKKKKKNNISLRKINRDFPFSKT</sequence>
<organism evidence="1 2">
    <name type="scientific">Brachionus plicatilis</name>
    <name type="common">Marine rotifer</name>
    <name type="synonym">Brachionus muelleri</name>
    <dbReference type="NCBI Taxonomy" id="10195"/>
    <lineage>
        <taxon>Eukaryota</taxon>
        <taxon>Metazoa</taxon>
        <taxon>Spiralia</taxon>
        <taxon>Gnathifera</taxon>
        <taxon>Rotifera</taxon>
        <taxon>Eurotatoria</taxon>
        <taxon>Monogononta</taxon>
        <taxon>Pseudotrocha</taxon>
        <taxon>Ploima</taxon>
        <taxon>Brachionidae</taxon>
        <taxon>Brachionus</taxon>
    </lineage>
</organism>
<dbReference type="AlphaFoldDB" id="A0A3M7RK94"/>
<evidence type="ECO:0000313" key="2">
    <source>
        <dbReference type="Proteomes" id="UP000276133"/>
    </source>
</evidence>
<dbReference type="EMBL" id="REGN01003213">
    <property type="protein sequence ID" value="RNA23820.1"/>
    <property type="molecule type" value="Genomic_DNA"/>
</dbReference>
<dbReference type="Proteomes" id="UP000276133">
    <property type="component" value="Unassembled WGS sequence"/>
</dbReference>
<accession>A0A3M7RK94</accession>
<protein>
    <submittedName>
        <fullName evidence="1">Uncharacterized protein</fullName>
    </submittedName>
</protein>
<reference evidence="1 2" key="1">
    <citation type="journal article" date="2018" name="Sci. Rep.">
        <title>Genomic signatures of local adaptation to the degree of environmental predictability in rotifers.</title>
        <authorList>
            <person name="Franch-Gras L."/>
            <person name="Hahn C."/>
            <person name="Garcia-Roger E.M."/>
            <person name="Carmona M.J."/>
            <person name="Serra M."/>
            <person name="Gomez A."/>
        </authorList>
    </citation>
    <scope>NUCLEOTIDE SEQUENCE [LARGE SCALE GENOMIC DNA]</scope>
    <source>
        <strain evidence="1">HYR1</strain>
    </source>
</reference>
<proteinExistence type="predicted"/>
<keyword evidence="2" id="KW-1185">Reference proteome</keyword>
<gene>
    <name evidence="1" type="ORF">BpHYR1_036202</name>
</gene>